<dbReference type="AlphaFoldDB" id="A0A2J6WNW3"/>
<gene>
    <name evidence="6" type="ORF">C0186_02190</name>
</gene>
<dbReference type="FunFam" id="3.30.70.270:FF:000001">
    <property type="entry name" value="Diguanylate cyclase domain protein"/>
    <property type="match status" value="1"/>
</dbReference>
<feature type="domain" description="CBS" evidence="5">
    <location>
        <begin position="7"/>
        <end position="64"/>
    </location>
</feature>
<evidence type="ECO:0000256" key="1">
    <source>
        <dbReference type="ARBA" id="ARBA00012528"/>
    </source>
</evidence>
<dbReference type="Proteomes" id="UP000242288">
    <property type="component" value="Unassembled WGS sequence"/>
</dbReference>
<dbReference type="Gene3D" id="3.10.580.10">
    <property type="entry name" value="CBS-domain"/>
    <property type="match status" value="1"/>
</dbReference>
<dbReference type="SMART" id="SM00116">
    <property type="entry name" value="CBS"/>
    <property type="match status" value="2"/>
</dbReference>
<dbReference type="PROSITE" id="PS51371">
    <property type="entry name" value="CBS"/>
    <property type="match status" value="2"/>
</dbReference>
<dbReference type="InterPro" id="IPR046342">
    <property type="entry name" value="CBS_dom_sf"/>
</dbReference>
<dbReference type="InterPro" id="IPR000160">
    <property type="entry name" value="GGDEF_dom"/>
</dbReference>
<dbReference type="InterPro" id="IPR029787">
    <property type="entry name" value="Nucleotide_cyclase"/>
</dbReference>
<dbReference type="NCBIfam" id="TIGR00254">
    <property type="entry name" value="GGDEF"/>
    <property type="match status" value="1"/>
</dbReference>
<dbReference type="EC" id="2.7.7.65" evidence="1"/>
<feature type="domain" description="CBS" evidence="5">
    <location>
        <begin position="73"/>
        <end position="134"/>
    </location>
</feature>
<dbReference type="GO" id="GO:0005886">
    <property type="term" value="C:plasma membrane"/>
    <property type="evidence" value="ECO:0007669"/>
    <property type="project" value="TreeGrafter"/>
</dbReference>
<dbReference type="InterPro" id="IPR000644">
    <property type="entry name" value="CBS_dom"/>
</dbReference>
<evidence type="ECO:0000256" key="2">
    <source>
        <dbReference type="ARBA" id="ARBA00034247"/>
    </source>
</evidence>
<dbReference type="GO" id="GO:1902201">
    <property type="term" value="P:negative regulation of bacterial-type flagellum-dependent cell motility"/>
    <property type="evidence" value="ECO:0007669"/>
    <property type="project" value="TreeGrafter"/>
</dbReference>
<name>A0A2J6WNW3_9BACT</name>
<protein>
    <recommendedName>
        <fullName evidence="1">diguanylate cyclase</fullName>
        <ecNumber evidence="1">2.7.7.65</ecNumber>
    </recommendedName>
</protein>
<dbReference type="SUPFAM" id="SSF54631">
    <property type="entry name" value="CBS-domain pair"/>
    <property type="match status" value="1"/>
</dbReference>
<reference evidence="6 7" key="1">
    <citation type="submission" date="2018-01" db="EMBL/GenBank/DDBJ databases">
        <title>Metagenomic assembled genomes from two thermal pools in the Uzon Caldera, Kamchatka, Russia.</title>
        <authorList>
            <person name="Wilkins L."/>
            <person name="Ettinger C."/>
        </authorList>
    </citation>
    <scope>NUCLEOTIDE SEQUENCE [LARGE SCALE GENOMIC DNA]</scope>
    <source>
        <strain evidence="6">ZAV-04</strain>
    </source>
</reference>
<proteinExistence type="predicted"/>
<evidence type="ECO:0000259" key="5">
    <source>
        <dbReference type="PROSITE" id="PS51371"/>
    </source>
</evidence>
<dbReference type="Pfam" id="PF00571">
    <property type="entry name" value="CBS"/>
    <property type="match status" value="2"/>
</dbReference>
<dbReference type="Pfam" id="PF00990">
    <property type="entry name" value="GGDEF"/>
    <property type="match status" value="1"/>
</dbReference>
<dbReference type="InterPro" id="IPR050469">
    <property type="entry name" value="Diguanylate_Cyclase"/>
</dbReference>
<dbReference type="CDD" id="cd01949">
    <property type="entry name" value="GGDEF"/>
    <property type="match status" value="1"/>
</dbReference>
<dbReference type="PROSITE" id="PS50887">
    <property type="entry name" value="GGDEF"/>
    <property type="match status" value="1"/>
</dbReference>
<evidence type="ECO:0000313" key="7">
    <source>
        <dbReference type="Proteomes" id="UP000242288"/>
    </source>
</evidence>
<evidence type="ECO:0000259" key="4">
    <source>
        <dbReference type="PROSITE" id="PS50887"/>
    </source>
</evidence>
<dbReference type="PANTHER" id="PTHR45138:SF9">
    <property type="entry name" value="DIGUANYLATE CYCLASE DGCM-RELATED"/>
    <property type="match status" value="1"/>
</dbReference>
<sequence>MKVKELMTSCPVTLNLHSKIQDLLKIYLKHSIGSVVVVDEDKKPIQIITLRDLPKIFYSQPSPENISETLKKLNKDKNSLITISSENSFNEALYLMKQFNISHLPVVDTNKKLSGILSLKDIIKNFPEVIWIDPLTGIHNRAYLDFLKTKLKRLKTPTTLLMIDLDNFKDINDSYGHLIGDNVLKKVAQTLRNNIKITDELIRYGGEEFIVIAYRCDFVEGKALGERLRKAIEKLKFEKNPDLKITVSIGVSQYEPNEKISKNIEKSDKALYKAKMLGKNRVEAYHSPASF</sequence>
<dbReference type="PANTHER" id="PTHR45138">
    <property type="entry name" value="REGULATORY COMPONENTS OF SENSORY TRANSDUCTION SYSTEM"/>
    <property type="match status" value="1"/>
</dbReference>
<dbReference type="SMART" id="SM00267">
    <property type="entry name" value="GGDEF"/>
    <property type="match status" value="1"/>
</dbReference>
<comment type="caution">
    <text evidence="6">The sequence shown here is derived from an EMBL/GenBank/DDBJ whole genome shotgun (WGS) entry which is preliminary data.</text>
</comment>
<organism evidence="6 7">
    <name type="scientific">Thermodesulfovibrio aggregans</name>
    <dbReference type="NCBI Taxonomy" id="86166"/>
    <lineage>
        <taxon>Bacteria</taxon>
        <taxon>Pseudomonadati</taxon>
        <taxon>Nitrospirota</taxon>
        <taxon>Thermodesulfovibrionia</taxon>
        <taxon>Thermodesulfovibrionales</taxon>
        <taxon>Thermodesulfovibrionaceae</taxon>
        <taxon>Thermodesulfovibrio</taxon>
    </lineage>
</organism>
<dbReference type="Gene3D" id="3.30.70.270">
    <property type="match status" value="1"/>
</dbReference>
<keyword evidence="3" id="KW-0129">CBS domain</keyword>
<evidence type="ECO:0000313" key="6">
    <source>
        <dbReference type="EMBL" id="PMP72077.1"/>
    </source>
</evidence>
<dbReference type="EMBL" id="PNIO01000015">
    <property type="protein sequence ID" value="PMP72077.1"/>
    <property type="molecule type" value="Genomic_DNA"/>
</dbReference>
<feature type="domain" description="GGDEF" evidence="4">
    <location>
        <begin position="156"/>
        <end position="287"/>
    </location>
</feature>
<dbReference type="SUPFAM" id="SSF55073">
    <property type="entry name" value="Nucleotide cyclase"/>
    <property type="match status" value="1"/>
</dbReference>
<dbReference type="InterPro" id="IPR043128">
    <property type="entry name" value="Rev_trsase/Diguanyl_cyclase"/>
</dbReference>
<evidence type="ECO:0000256" key="3">
    <source>
        <dbReference type="PROSITE-ProRule" id="PRU00703"/>
    </source>
</evidence>
<comment type="catalytic activity">
    <reaction evidence="2">
        <text>2 GTP = 3',3'-c-di-GMP + 2 diphosphate</text>
        <dbReference type="Rhea" id="RHEA:24898"/>
        <dbReference type="ChEBI" id="CHEBI:33019"/>
        <dbReference type="ChEBI" id="CHEBI:37565"/>
        <dbReference type="ChEBI" id="CHEBI:58805"/>
        <dbReference type="EC" id="2.7.7.65"/>
    </reaction>
</comment>
<accession>A0A2J6WNW3</accession>
<dbReference type="GO" id="GO:0052621">
    <property type="term" value="F:diguanylate cyclase activity"/>
    <property type="evidence" value="ECO:0007669"/>
    <property type="project" value="UniProtKB-EC"/>
</dbReference>
<dbReference type="GO" id="GO:0043709">
    <property type="term" value="P:cell adhesion involved in single-species biofilm formation"/>
    <property type="evidence" value="ECO:0007669"/>
    <property type="project" value="TreeGrafter"/>
</dbReference>